<sequence>MSVQDLSAGRLLAKNAVRLRAFVRSRVHNDADADDISQEAYARVLARSRATPLKDPVAYAFRVALNLLSDQRRPGAPDVNEPIDDAAASDAPSPFEVLDMKQRADLFTRALQRMPRLRREVFVLRQSADLSYPEIAARLNISVEAAQKHFSRAALEVRKAVDMERAR</sequence>
<dbReference type="PANTHER" id="PTHR43133">
    <property type="entry name" value="RNA POLYMERASE ECF-TYPE SIGMA FACTO"/>
    <property type="match status" value="1"/>
</dbReference>
<reference evidence="8 11" key="2">
    <citation type="submission" date="2020-01" db="EMBL/GenBank/DDBJ databases">
        <authorList>
            <person name="Wang S."/>
        </authorList>
    </citation>
    <scope>NUCLEOTIDE SEQUENCE [LARGE SCALE GENOMIC DNA]</scope>
    <source>
        <strain evidence="8 11">D151-2-6</strain>
    </source>
</reference>
<dbReference type="Proteomes" id="UP000289220">
    <property type="component" value="Unassembled WGS sequence"/>
</dbReference>
<dbReference type="EMBL" id="CP048751">
    <property type="protein sequence ID" value="QIH73654.1"/>
    <property type="molecule type" value="Genomic_DNA"/>
</dbReference>
<keyword evidence="2" id="KW-0805">Transcription regulation</keyword>
<evidence type="ECO:0000256" key="3">
    <source>
        <dbReference type="ARBA" id="ARBA00023082"/>
    </source>
</evidence>
<dbReference type="InterPro" id="IPR007627">
    <property type="entry name" value="RNA_pol_sigma70_r2"/>
</dbReference>
<dbReference type="KEGG" id="bmed:GYM46_12270"/>
<organism evidence="9 10">
    <name type="scientific">Brevundimonas mediterranea</name>
    <dbReference type="NCBI Taxonomy" id="74329"/>
    <lineage>
        <taxon>Bacteria</taxon>
        <taxon>Pseudomonadati</taxon>
        <taxon>Pseudomonadota</taxon>
        <taxon>Alphaproteobacteria</taxon>
        <taxon>Caulobacterales</taxon>
        <taxon>Caulobacteraceae</taxon>
        <taxon>Brevundimonas</taxon>
    </lineage>
</organism>
<evidence type="ECO:0000313" key="11">
    <source>
        <dbReference type="Proteomes" id="UP000501325"/>
    </source>
</evidence>
<evidence type="ECO:0000313" key="10">
    <source>
        <dbReference type="Proteomes" id="UP000289220"/>
    </source>
</evidence>
<feature type="domain" description="RNA polymerase sigma-70 region 2" evidence="6">
    <location>
        <begin position="13"/>
        <end position="73"/>
    </location>
</feature>
<name>A0A6G7EJR5_9CAUL</name>
<dbReference type="GO" id="GO:0006352">
    <property type="term" value="P:DNA-templated transcription initiation"/>
    <property type="evidence" value="ECO:0007669"/>
    <property type="project" value="InterPro"/>
</dbReference>
<dbReference type="AlphaFoldDB" id="A0A6G7EJR5"/>
<dbReference type="Pfam" id="PF04542">
    <property type="entry name" value="Sigma70_r2"/>
    <property type="match status" value="1"/>
</dbReference>
<protein>
    <submittedName>
        <fullName evidence="9">Putative RNA polymerase sigma factor FecI</fullName>
    </submittedName>
    <submittedName>
        <fullName evidence="8">Sigma-70 family RNA polymerase sigma factor</fullName>
    </submittedName>
</protein>
<dbReference type="EMBL" id="UXHF01000004">
    <property type="protein sequence ID" value="VDC50873.1"/>
    <property type="molecule type" value="Genomic_DNA"/>
</dbReference>
<keyword evidence="3" id="KW-0731">Sigma factor</keyword>
<dbReference type="NCBIfam" id="TIGR02937">
    <property type="entry name" value="sigma70-ECF"/>
    <property type="match status" value="1"/>
</dbReference>
<dbReference type="RefSeq" id="WP_008261505.1">
    <property type="nucleotide sequence ID" value="NZ_CP048751.1"/>
</dbReference>
<keyword evidence="5" id="KW-0804">Transcription</keyword>
<evidence type="ECO:0000313" key="8">
    <source>
        <dbReference type="EMBL" id="QIH73654.1"/>
    </source>
</evidence>
<dbReference type="InterPro" id="IPR039425">
    <property type="entry name" value="RNA_pol_sigma-70-like"/>
</dbReference>
<dbReference type="GO" id="GO:0016987">
    <property type="term" value="F:sigma factor activity"/>
    <property type="evidence" value="ECO:0007669"/>
    <property type="project" value="UniProtKB-KW"/>
</dbReference>
<keyword evidence="10" id="KW-1185">Reference proteome</keyword>
<dbReference type="Gene3D" id="1.10.10.10">
    <property type="entry name" value="Winged helix-like DNA-binding domain superfamily/Winged helix DNA-binding domain"/>
    <property type="match status" value="1"/>
</dbReference>
<evidence type="ECO:0000259" key="7">
    <source>
        <dbReference type="Pfam" id="PF08281"/>
    </source>
</evidence>
<dbReference type="InterPro" id="IPR036388">
    <property type="entry name" value="WH-like_DNA-bd_sf"/>
</dbReference>
<gene>
    <name evidence="9" type="primary">fecI_3</name>
    <name evidence="9" type="ORF">BREV_BREV_00350</name>
    <name evidence="8" type="ORF">GYM46_12270</name>
</gene>
<evidence type="ECO:0000256" key="4">
    <source>
        <dbReference type="ARBA" id="ARBA00023125"/>
    </source>
</evidence>
<evidence type="ECO:0000313" key="9">
    <source>
        <dbReference type="EMBL" id="VDC50873.1"/>
    </source>
</evidence>
<feature type="domain" description="RNA polymerase sigma factor 70 region 4 type 2" evidence="7">
    <location>
        <begin position="106"/>
        <end position="153"/>
    </location>
</feature>
<dbReference type="SUPFAM" id="SSF88659">
    <property type="entry name" value="Sigma3 and sigma4 domains of RNA polymerase sigma factors"/>
    <property type="match status" value="1"/>
</dbReference>
<proteinExistence type="inferred from homology"/>
<accession>A0A6G7EJR5</accession>
<dbReference type="Gene3D" id="1.10.1740.10">
    <property type="match status" value="1"/>
</dbReference>
<evidence type="ECO:0000256" key="5">
    <source>
        <dbReference type="ARBA" id="ARBA00023163"/>
    </source>
</evidence>
<dbReference type="InterPro" id="IPR014284">
    <property type="entry name" value="RNA_pol_sigma-70_dom"/>
</dbReference>
<evidence type="ECO:0000256" key="2">
    <source>
        <dbReference type="ARBA" id="ARBA00023015"/>
    </source>
</evidence>
<dbReference type="PANTHER" id="PTHR43133:SF8">
    <property type="entry name" value="RNA POLYMERASE SIGMA FACTOR HI_1459-RELATED"/>
    <property type="match status" value="1"/>
</dbReference>
<dbReference type="Pfam" id="PF08281">
    <property type="entry name" value="Sigma70_r4_2"/>
    <property type="match status" value="1"/>
</dbReference>
<keyword evidence="4" id="KW-0238">DNA-binding</keyword>
<dbReference type="GO" id="GO:0003677">
    <property type="term" value="F:DNA binding"/>
    <property type="evidence" value="ECO:0007669"/>
    <property type="project" value="UniProtKB-KW"/>
</dbReference>
<dbReference type="InterPro" id="IPR013324">
    <property type="entry name" value="RNA_pol_sigma_r3/r4-like"/>
</dbReference>
<comment type="similarity">
    <text evidence="1">Belongs to the sigma-70 factor family. ECF subfamily.</text>
</comment>
<dbReference type="InterPro" id="IPR013325">
    <property type="entry name" value="RNA_pol_sigma_r2"/>
</dbReference>
<reference evidence="9 10" key="1">
    <citation type="submission" date="2018-11" db="EMBL/GenBank/DDBJ databases">
        <authorList>
            <person name="Peiro R."/>
            <person name="Begona"/>
            <person name="Cbmso G."/>
            <person name="Lopez M."/>
            <person name="Gonzalez S."/>
            <person name="Sacristan E."/>
            <person name="Castillo E."/>
        </authorList>
    </citation>
    <scope>NUCLEOTIDE SEQUENCE [LARGE SCALE GENOMIC DNA]</scope>
    <source>
        <strain evidence="9">Brev_genome</strain>
    </source>
</reference>
<evidence type="ECO:0000259" key="6">
    <source>
        <dbReference type="Pfam" id="PF04542"/>
    </source>
</evidence>
<dbReference type="SUPFAM" id="SSF88946">
    <property type="entry name" value="Sigma2 domain of RNA polymerase sigma factors"/>
    <property type="match status" value="1"/>
</dbReference>
<evidence type="ECO:0000256" key="1">
    <source>
        <dbReference type="ARBA" id="ARBA00010641"/>
    </source>
</evidence>
<dbReference type="Proteomes" id="UP000501325">
    <property type="component" value="Chromosome"/>
</dbReference>
<dbReference type="InterPro" id="IPR013249">
    <property type="entry name" value="RNA_pol_sigma70_r4_t2"/>
</dbReference>